<organism evidence="1 2">
    <name type="scientific">Dryococelus australis</name>
    <dbReference type="NCBI Taxonomy" id="614101"/>
    <lineage>
        <taxon>Eukaryota</taxon>
        <taxon>Metazoa</taxon>
        <taxon>Ecdysozoa</taxon>
        <taxon>Arthropoda</taxon>
        <taxon>Hexapoda</taxon>
        <taxon>Insecta</taxon>
        <taxon>Pterygota</taxon>
        <taxon>Neoptera</taxon>
        <taxon>Polyneoptera</taxon>
        <taxon>Phasmatodea</taxon>
        <taxon>Verophasmatodea</taxon>
        <taxon>Anareolatae</taxon>
        <taxon>Phasmatidae</taxon>
        <taxon>Eurycanthinae</taxon>
        <taxon>Dryococelus</taxon>
    </lineage>
</organism>
<evidence type="ECO:0000313" key="2">
    <source>
        <dbReference type="Proteomes" id="UP001159363"/>
    </source>
</evidence>
<protein>
    <submittedName>
        <fullName evidence="1">Uncharacterized protein</fullName>
    </submittedName>
</protein>
<reference evidence="1 2" key="1">
    <citation type="submission" date="2023-02" db="EMBL/GenBank/DDBJ databases">
        <title>LHISI_Scaffold_Assembly.</title>
        <authorList>
            <person name="Stuart O.P."/>
            <person name="Cleave R."/>
            <person name="Magrath M.J.L."/>
            <person name="Mikheyev A.S."/>
        </authorList>
    </citation>
    <scope>NUCLEOTIDE SEQUENCE [LARGE SCALE GENOMIC DNA]</scope>
    <source>
        <strain evidence="1">Daus_M_001</strain>
        <tissue evidence="1">Leg muscle</tissue>
    </source>
</reference>
<sequence length="107" mass="11709">MRGPASEGIGKLQEALASVIKDHSKQLILAVEFLSNYTFKIVSGGCMVSATEGVIKAATIPQSWIWCEKFMGLLRKDLCQIHRPVCTSVIATHDDIYQSDAVLDAKN</sequence>
<accession>A0ABQ9GKL9</accession>
<keyword evidence="2" id="KW-1185">Reference proteome</keyword>
<gene>
    <name evidence="1" type="ORF">PR048_026153</name>
</gene>
<comment type="caution">
    <text evidence="1">The sequence shown here is derived from an EMBL/GenBank/DDBJ whole genome shotgun (WGS) entry which is preliminary data.</text>
</comment>
<proteinExistence type="predicted"/>
<dbReference type="Proteomes" id="UP001159363">
    <property type="component" value="Chromosome 10"/>
</dbReference>
<evidence type="ECO:0000313" key="1">
    <source>
        <dbReference type="EMBL" id="KAJ8872547.1"/>
    </source>
</evidence>
<name>A0ABQ9GKL9_9NEOP</name>
<dbReference type="EMBL" id="JARBHB010000011">
    <property type="protein sequence ID" value="KAJ8872547.1"/>
    <property type="molecule type" value="Genomic_DNA"/>
</dbReference>